<evidence type="ECO:0000256" key="1">
    <source>
        <dbReference type="SAM" id="SignalP"/>
    </source>
</evidence>
<accession>A0A1G7A616</accession>
<sequence length="640" mass="74222">MKSKFISLIMVAICGSFLYAQVKDSLYKKEIDTVVIKQLKNTSEKASYRIDNRRFVKNANFSDGITRVEYVTAASNSKTLFYKGKKIELFLLNGVKSTMDEISNIPIKSISGIEILYNYIDPSTGEGMLAMNVKYREKMGVNGYLDVSNGIGQEFFNEGAGVFLKKQKTFINFSHNNLWNSNYGRIFQSYLNSITNYNLDRNLHQSFNLFSVTQHLDDKQSVSFKFFYSGINEDNKSDNNVINNGMNMDSYNSNFLYDKKFGKYSFKLNSDFIINKNDYSNSLNSNSMQTFRELAISPVLNKKIAKGNLGLAFVYTHRNFEAENTIANVINKREKYQEVYNIILSSNLNILKGLSLSSSFRYQIYRDNFSENKYFLPYLRAVKTFNNLEIEAMYRRQVYNPNIYSLSGGIYQENNGSIVYTNPYLKPQKTDFLSVSVSPEIKKGSLSLGVIYEKNKDQVNTFSYIENNQLVDRIVNINSEEKGLDFSFSYPLFENFSINGYYRLMFIKSTFQNFEMRDKYHIAGLSVNGRFFENYNLSIDSDYRNKNYQANYFVKIKPDISISVSRSIAKEVYARITLRNILDNDYKREFLIPDQNHNLLKNNSYSPSRMLLLSLSYNFGKNFRSDSKNLMNINNDILPK</sequence>
<evidence type="ECO:0000259" key="2">
    <source>
        <dbReference type="Pfam" id="PF14905"/>
    </source>
</evidence>
<organism evidence="3 4">
    <name type="scientific">Riemerella columbipharyngis</name>
    <dbReference type="NCBI Taxonomy" id="1071918"/>
    <lineage>
        <taxon>Bacteria</taxon>
        <taxon>Pseudomonadati</taxon>
        <taxon>Bacteroidota</taxon>
        <taxon>Flavobacteriia</taxon>
        <taxon>Flavobacteriales</taxon>
        <taxon>Weeksellaceae</taxon>
        <taxon>Riemerella</taxon>
    </lineage>
</organism>
<dbReference type="InterPro" id="IPR041700">
    <property type="entry name" value="OMP_b-brl_3"/>
</dbReference>
<name>A0A1G7A616_9FLAO</name>
<dbReference type="Pfam" id="PF14905">
    <property type="entry name" value="OMP_b-brl_3"/>
    <property type="match status" value="1"/>
</dbReference>
<dbReference type="EMBL" id="FNAS01000003">
    <property type="protein sequence ID" value="SDE10252.1"/>
    <property type="molecule type" value="Genomic_DNA"/>
</dbReference>
<dbReference type="AlphaFoldDB" id="A0A1G7A616"/>
<dbReference type="OrthoDB" id="9758472at2"/>
<protein>
    <submittedName>
        <fullName evidence="3">Outer membrane protein beta-barrel family protein</fullName>
    </submittedName>
</protein>
<feature type="chain" id="PRO_5011557296" evidence="1">
    <location>
        <begin position="21"/>
        <end position="640"/>
    </location>
</feature>
<evidence type="ECO:0000313" key="3">
    <source>
        <dbReference type="EMBL" id="SDE10252.1"/>
    </source>
</evidence>
<proteinExistence type="predicted"/>
<keyword evidence="4" id="KW-1185">Reference proteome</keyword>
<dbReference type="Proteomes" id="UP000198517">
    <property type="component" value="Unassembled WGS sequence"/>
</dbReference>
<gene>
    <name evidence="3" type="ORF">SAMN05421544_10363</name>
</gene>
<evidence type="ECO:0000313" key="4">
    <source>
        <dbReference type="Proteomes" id="UP000198517"/>
    </source>
</evidence>
<keyword evidence="1" id="KW-0732">Signal</keyword>
<feature type="domain" description="Outer membrane protein beta-barrel" evidence="2">
    <location>
        <begin position="375"/>
        <end position="617"/>
    </location>
</feature>
<dbReference type="SUPFAM" id="SSF56935">
    <property type="entry name" value="Porins"/>
    <property type="match status" value="1"/>
</dbReference>
<dbReference type="RefSeq" id="WP_092735982.1">
    <property type="nucleotide sequence ID" value="NZ_FNAS01000003.1"/>
</dbReference>
<reference evidence="3 4" key="1">
    <citation type="submission" date="2016-10" db="EMBL/GenBank/DDBJ databases">
        <authorList>
            <person name="de Groot N.N."/>
        </authorList>
    </citation>
    <scope>NUCLEOTIDE SEQUENCE [LARGE SCALE GENOMIC DNA]</scope>
    <source>
        <strain evidence="3 4">DSM 24015</strain>
    </source>
</reference>
<feature type="signal peptide" evidence="1">
    <location>
        <begin position="1"/>
        <end position="20"/>
    </location>
</feature>